<evidence type="ECO:0000313" key="1">
    <source>
        <dbReference type="EMBL" id="KAI9911021.1"/>
    </source>
</evidence>
<reference evidence="1 2" key="1">
    <citation type="journal article" date="2022" name="bioRxiv">
        <title>The genome of the oomycete Peronosclerospora sorghi, a cosmopolitan pathogen of maize and sorghum, is inflated with dispersed pseudogenes.</title>
        <authorList>
            <person name="Fletcher K."/>
            <person name="Martin F."/>
            <person name="Isakeit T."/>
            <person name="Cavanaugh K."/>
            <person name="Magill C."/>
            <person name="Michelmore R."/>
        </authorList>
    </citation>
    <scope>NUCLEOTIDE SEQUENCE [LARGE SCALE GENOMIC DNA]</scope>
    <source>
        <strain evidence="1">P6</strain>
    </source>
</reference>
<comment type="caution">
    <text evidence="1">The sequence shown here is derived from an EMBL/GenBank/DDBJ whole genome shotgun (WGS) entry which is preliminary data.</text>
</comment>
<sequence>MLPTKDGGRENSGIDAVPSIPSAQQEAIEEQCSAPSTSSQSAAMSILEALRKKNEAKRRQKSQDAATSQA</sequence>
<keyword evidence="2" id="KW-1185">Reference proteome</keyword>
<organism evidence="1 2">
    <name type="scientific">Peronosclerospora sorghi</name>
    <dbReference type="NCBI Taxonomy" id="230839"/>
    <lineage>
        <taxon>Eukaryota</taxon>
        <taxon>Sar</taxon>
        <taxon>Stramenopiles</taxon>
        <taxon>Oomycota</taxon>
        <taxon>Peronosporomycetes</taxon>
        <taxon>Peronosporales</taxon>
        <taxon>Peronosporaceae</taxon>
        <taxon>Peronosclerospora</taxon>
    </lineage>
</organism>
<name>A0ACC0VY42_9STRA</name>
<gene>
    <name evidence="1" type="ORF">PsorP6_010232</name>
</gene>
<dbReference type="Proteomes" id="UP001163321">
    <property type="component" value="Chromosome 6"/>
</dbReference>
<dbReference type="EMBL" id="CM047585">
    <property type="protein sequence ID" value="KAI9911021.1"/>
    <property type="molecule type" value="Genomic_DNA"/>
</dbReference>
<proteinExistence type="predicted"/>
<protein>
    <submittedName>
        <fullName evidence="1">Uncharacterized protein</fullName>
    </submittedName>
</protein>
<evidence type="ECO:0000313" key="2">
    <source>
        <dbReference type="Proteomes" id="UP001163321"/>
    </source>
</evidence>
<accession>A0ACC0VY42</accession>